<reference evidence="2" key="1">
    <citation type="submission" date="2021-06" db="EMBL/GenBank/DDBJ databases">
        <authorList>
            <person name="Kallberg Y."/>
            <person name="Tangrot J."/>
            <person name="Rosling A."/>
        </authorList>
    </citation>
    <scope>NUCLEOTIDE SEQUENCE</scope>
    <source>
        <strain evidence="2">FL130A</strain>
    </source>
</reference>
<evidence type="ECO:0000313" key="3">
    <source>
        <dbReference type="Proteomes" id="UP000789508"/>
    </source>
</evidence>
<dbReference type="AlphaFoldDB" id="A0A9N8YVZ4"/>
<keyword evidence="3" id="KW-1185">Reference proteome</keyword>
<dbReference type="Proteomes" id="UP000789508">
    <property type="component" value="Unassembled WGS sequence"/>
</dbReference>
<dbReference type="EMBL" id="CAJVPS010000107">
    <property type="protein sequence ID" value="CAG8453068.1"/>
    <property type="molecule type" value="Genomic_DNA"/>
</dbReference>
<sequence length="124" mass="13796">MTDNFTSLKTTNNSFNHDINTTDNPGPIVDEEDGVSIDNFADHSFETNYNDNSNNNNSLLCNSTQRSTLIVHTNTTLVPTTSLVSLPLLIETFSHEYLDYDSAFNAGNLSNVNFDDILFYESSS</sequence>
<proteinExistence type="predicted"/>
<feature type="region of interest" description="Disordered" evidence="1">
    <location>
        <begin position="1"/>
        <end position="30"/>
    </location>
</feature>
<comment type="caution">
    <text evidence="2">The sequence shown here is derived from an EMBL/GenBank/DDBJ whole genome shotgun (WGS) entry which is preliminary data.</text>
</comment>
<organism evidence="2 3">
    <name type="scientific">Ambispora leptoticha</name>
    <dbReference type="NCBI Taxonomy" id="144679"/>
    <lineage>
        <taxon>Eukaryota</taxon>
        <taxon>Fungi</taxon>
        <taxon>Fungi incertae sedis</taxon>
        <taxon>Mucoromycota</taxon>
        <taxon>Glomeromycotina</taxon>
        <taxon>Glomeromycetes</taxon>
        <taxon>Archaeosporales</taxon>
        <taxon>Ambisporaceae</taxon>
        <taxon>Ambispora</taxon>
    </lineage>
</organism>
<protein>
    <submittedName>
        <fullName evidence="2">3647_t:CDS:1</fullName>
    </submittedName>
</protein>
<accession>A0A9N8YVZ4</accession>
<evidence type="ECO:0000313" key="2">
    <source>
        <dbReference type="EMBL" id="CAG8453068.1"/>
    </source>
</evidence>
<name>A0A9N8YVZ4_9GLOM</name>
<feature type="compositionally biased region" description="Polar residues" evidence="1">
    <location>
        <begin position="1"/>
        <end position="24"/>
    </location>
</feature>
<evidence type="ECO:0000256" key="1">
    <source>
        <dbReference type="SAM" id="MobiDB-lite"/>
    </source>
</evidence>
<gene>
    <name evidence="2" type="ORF">ALEPTO_LOCUS1123</name>
</gene>